<dbReference type="AlphaFoldDB" id="A0A1D9G8B4"/>
<gene>
    <name evidence="3" type="ORF">BJP36_31270</name>
</gene>
<dbReference type="EMBL" id="CP017708">
    <property type="protein sequence ID" value="AOY83735.1"/>
    <property type="molecule type" value="Genomic_DNA"/>
</dbReference>
<dbReference type="SUPFAM" id="SSF46894">
    <property type="entry name" value="C-terminal effector domain of the bipartite response regulators"/>
    <property type="match status" value="1"/>
</dbReference>
<sequence length="233" mass="26897">MYSLESQINYQVKGFDRVAWPKANRVAWPKANRVVWPKANQLSHSENKSKIASLPSNNSQFLLQAILEGFVDGVLILTSQGKWVHANERGLSICRQLCQDKSQMSSIPESIWRVCEGLIDSRDWFSGQKMILESEIKMDNSVTFRVRVRWLFLDNQAEPYLLVTLENRHHSYYNAAITDAKKYGLTNREAEVWLLKKAKMSYKEIAARLYITTNTVKKHLKNIYAKQQALVSS</sequence>
<dbReference type="PANTHER" id="PTHR43214">
    <property type="entry name" value="TWO-COMPONENT RESPONSE REGULATOR"/>
    <property type="match status" value="1"/>
</dbReference>
<evidence type="ECO:0000313" key="3">
    <source>
        <dbReference type="EMBL" id="AOY83735.1"/>
    </source>
</evidence>
<dbReference type="Pfam" id="PF00196">
    <property type="entry name" value="GerE"/>
    <property type="match status" value="1"/>
</dbReference>
<dbReference type="GO" id="GO:0003677">
    <property type="term" value="F:DNA binding"/>
    <property type="evidence" value="ECO:0007669"/>
    <property type="project" value="UniProtKB-KW"/>
</dbReference>
<dbReference type="PRINTS" id="PR00038">
    <property type="entry name" value="HTHLUXR"/>
</dbReference>
<organism evidence="3 4">
    <name type="scientific">Moorena producens (strain JHB)</name>
    <dbReference type="NCBI Taxonomy" id="1454205"/>
    <lineage>
        <taxon>Bacteria</taxon>
        <taxon>Bacillati</taxon>
        <taxon>Cyanobacteriota</taxon>
        <taxon>Cyanophyceae</taxon>
        <taxon>Coleofasciculales</taxon>
        <taxon>Coleofasciculaceae</taxon>
        <taxon>Moorena</taxon>
    </lineage>
</organism>
<dbReference type="InterPro" id="IPR000792">
    <property type="entry name" value="Tscrpt_reg_LuxR_C"/>
</dbReference>
<dbReference type="Gene3D" id="1.10.10.10">
    <property type="entry name" value="Winged helix-like DNA-binding domain superfamily/Winged helix DNA-binding domain"/>
    <property type="match status" value="1"/>
</dbReference>
<feature type="domain" description="HTH luxR-type" evidence="2">
    <location>
        <begin position="182"/>
        <end position="233"/>
    </location>
</feature>
<name>A0A1D9G8B4_MOOP1</name>
<accession>A0A1D9G8B4</accession>
<dbReference type="SMART" id="SM00421">
    <property type="entry name" value="HTH_LUXR"/>
    <property type="match status" value="1"/>
</dbReference>
<evidence type="ECO:0000259" key="2">
    <source>
        <dbReference type="SMART" id="SM00421"/>
    </source>
</evidence>
<protein>
    <submittedName>
        <fullName evidence="3">Helix-turn-helix transcriptional regulator</fullName>
    </submittedName>
</protein>
<evidence type="ECO:0000313" key="4">
    <source>
        <dbReference type="Proteomes" id="UP000176944"/>
    </source>
</evidence>
<dbReference type="Proteomes" id="UP000176944">
    <property type="component" value="Chromosome"/>
</dbReference>
<dbReference type="GO" id="GO:0006355">
    <property type="term" value="P:regulation of DNA-templated transcription"/>
    <property type="evidence" value="ECO:0007669"/>
    <property type="project" value="InterPro"/>
</dbReference>
<keyword evidence="1" id="KW-0238">DNA-binding</keyword>
<proteinExistence type="predicted"/>
<dbReference type="InterPro" id="IPR039420">
    <property type="entry name" value="WalR-like"/>
</dbReference>
<evidence type="ECO:0000256" key="1">
    <source>
        <dbReference type="ARBA" id="ARBA00023125"/>
    </source>
</evidence>
<dbReference type="CDD" id="cd06170">
    <property type="entry name" value="LuxR_C_like"/>
    <property type="match status" value="1"/>
</dbReference>
<reference evidence="4" key="1">
    <citation type="submission" date="2016-10" db="EMBL/GenBank/DDBJ databases">
        <title>Comparative genomics uncovers the prolific and rare metabolic potential of the cyanobacterial genus Moorea.</title>
        <authorList>
            <person name="Leao T."/>
            <person name="Castelao G."/>
            <person name="Korobeynikov A."/>
            <person name="Monroe E.A."/>
            <person name="Podell S."/>
            <person name="Glukhov E."/>
            <person name="Allen E."/>
            <person name="Gerwick W.H."/>
            <person name="Gerwick L."/>
        </authorList>
    </citation>
    <scope>NUCLEOTIDE SEQUENCE [LARGE SCALE GENOMIC DNA]</scope>
    <source>
        <strain evidence="4">JHB</strain>
    </source>
</reference>
<dbReference type="InterPro" id="IPR016032">
    <property type="entry name" value="Sig_transdc_resp-reg_C-effctor"/>
</dbReference>
<dbReference type="InterPro" id="IPR036388">
    <property type="entry name" value="WH-like_DNA-bd_sf"/>
</dbReference>